<evidence type="ECO:0000313" key="2">
    <source>
        <dbReference type="EMBL" id="CEI66212.1"/>
    </source>
</evidence>
<dbReference type="EMBL" id="LN649229">
    <property type="protein sequence ID" value="CEI66212.1"/>
    <property type="molecule type" value="Genomic_DNA"/>
</dbReference>
<dbReference type="Proteomes" id="UP000245910">
    <property type="component" value="Chromosome I"/>
</dbReference>
<proteinExistence type="predicted"/>
<protein>
    <submittedName>
        <fullName evidence="2">Uncharacterized protein</fullName>
    </submittedName>
</protein>
<name>A0A2L2T5Z6_9HYPO</name>
<reference evidence="3" key="1">
    <citation type="submission" date="2014-10" db="EMBL/GenBank/DDBJ databases">
        <authorList>
            <person name="King R."/>
        </authorList>
    </citation>
    <scope>NUCLEOTIDE SEQUENCE [LARGE SCALE GENOMIC DNA]</scope>
    <source>
        <strain evidence="3">A3/5</strain>
    </source>
</reference>
<accession>A0A2L2T5Z6</accession>
<evidence type="ECO:0000256" key="1">
    <source>
        <dbReference type="SAM" id="MobiDB-lite"/>
    </source>
</evidence>
<organism evidence="2 3">
    <name type="scientific">Fusarium venenatum</name>
    <dbReference type="NCBI Taxonomy" id="56646"/>
    <lineage>
        <taxon>Eukaryota</taxon>
        <taxon>Fungi</taxon>
        <taxon>Dikarya</taxon>
        <taxon>Ascomycota</taxon>
        <taxon>Pezizomycotina</taxon>
        <taxon>Sordariomycetes</taxon>
        <taxon>Hypocreomycetidae</taxon>
        <taxon>Hypocreales</taxon>
        <taxon>Nectriaceae</taxon>
        <taxon>Fusarium</taxon>
    </lineage>
</organism>
<feature type="region of interest" description="Disordered" evidence="1">
    <location>
        <begin position="1"/>
        <end position="42"/>
    </location>
</feature>
<evidence type="ECO:0000313" key="3">
    <source>
        <dbReference type="Proteomes" id="UP000245910"/>
    </source>
</evidence>
<keyword evidence="3" id="KW-1185">Reference proteome</keyword>
<sequence length="42" mass="4163">MSAFGVDVGSLGSGTLEGAEPHDLDRGTSTTAAQMPSALKAK</sequence>
<dbReference type="AlphaFoldDB" id="A0A2L2T5Z6"/>